<keyword evidence="2" id="KW-1185">Reference proteome</keyword>
<dbReference type="Proteomes" id="UP000298159">
    <property type="component" value="Unassembled WGS sequence"/>
</dbReference>
<dbReference type="AlphaFoldDB" id="A0A4Z1DDS8"/>
<reference evidence="1 2" key="1">
    <citation type="submission" date="2019-04" db="EMBL/GenBank/DDBJ databases">
        <title>Streptomyces sp. nov. Bv016 isolated from bark of Buahinia variegata.</title>
        <authorList>
            <person name="Kanchanasin P."/>
            <person name="Tanasupawat S."/>
            <person name="Yuki M."/>
            <person name="Kudo T."/>
        </authorList>
    </citation>
    <scope>NUCLEOTIDE SEQUENCE [LARGE SCALE GENOMIC DNA]</scope>
    <source>
        <strain evidence="1 2">Bv016</strain>
    </source>
</reference>
<evidence type="ECO:0000313" key="2">
    <source>
        <dbReference type="Proteomes" id="UP000298159"/>
    </source>
</evidence>
<comment type="caution">
    <text evidence="1">The sequence shown here is derived from an EMBL/GenBank/DDBJ whole genome shotgun (WGS) entry which is preliminary data.</text>
</comment>
<protein>
    <submittedName>
        <fullName evidence="1">Uncharacterized protein</fullName>
    </submittedName>
</protein>
<gene>
    <name evidence="1" type="ORF">E5083_02110</name>
</gene>
<dbReference type="RefSeq" id="WP_135783863.1">
    <property type="nucleotide sequence ID" value="NZ_SRRT01000001.1"/>
</dbReference>
<name>A0A4Z1DDS8_9ACTN</name>
<sequence>MAGKQRDAVAQEEHVRGYEFYGTEPDYLPAFMNDATDADGRRVRKLTAEETQALRRLSLSRFPVSGGADLDWSRSPHTDRQMCETDEDWARVAAEYLSPYAGEGRSVVVFWGDLSMPSVEMPVEVAIRRSLDFMDADMHFWMHPLGSSVLIEYLQDGRVTVAPIPGD</sequence>
<evidence type="ECO:0000313" key="1">
    <source>
        <dbReference type="EMBL" id="TGN81336.1"/>
    </source>
</evidence>
<dbReference type="GeneID" id="95446393"/>
<proteinExistence type="predicted"/>
<organism evidence="1 2">
    <name type="scientific">Streptomyces bauhiniae</name>
    <dbReference type="NCBI Taxonomy" id="2340725"/>
    <lineage>
        <taxon>Bacteria</taxon>
        <taxon>Bacillati</taxon>
        <taxon>Actinomycetota</taxon>
        <taxon>Actinomycetes</taxon>
        <taxon>Kitasatosporales</taxon>
        <taxon>Streptomycetaceae</taxon>
        <taxon>Streptomyces</taxon>
    </lineage>
</organism>
<dbReference type="EMBL" id="SRRT01000001">
    <property type="protein sequence ID" value="TGN81336.1"/>
    <property type="molecule type" value="Genomic_DNA"/>
</dbReference>
<accession>A0A4Z1DDS8</accession>